<keyword evidence="3 8" id="KW-0418">Kinase</keyword>
<dbReference type="GO" id="GO:0016301">
    <property type="term" value="F:kinase activity"/>
    <property type="evidence" value="ECO:0007669"/>
    <property type="project" value="UniProtKB-KW"/>
</dbReference>
<keyword evidence="5" id="KW-0812">Transmembrane</keyword>
<dbReference type="PROSITE" id="PS50011">
    <property type="entry name" value="PROTEIN_KINASE_DOM"/>
    <property type="match status" value="1"/>
</dbReference>
<dbReference type="CDD" id="cd14014">
    <property type="entry name" value="STKc_PknB_like"/>
    <property type="match status" value="1"/>
</dbReference>
<dbReference type="PROSITE" id="PS00109">
    <property type="entry name" value="PROTEIN_KINASE_TYR"/>
    <property type="match status" value="1"/>
</dbReference>
<dbReference type="PANTHER" id="PTHR43289">
    <property type="entry name" value="MITOGEN-ACTIVATED PROTEIN KINASE KINASE KINASE 20-RELATED"/>
    <property type="match status" value="1"/>
</dbReference>
<organism evidence="8 9">
    <name type="scientific">Steroidobacter flavus</name>
    <dbReference type="NCBI Taxonomy" id="1842136"/>
    <lineage>
        <taxon>Bacteria</taxon>
        <taxon>Pseudomonadati</taxon>
        <taxon>Pseudomonadota</taxon>
        <taxon>Gammaproteobacteria</taxon>
        <taxon>Steroidobacterales</taxon>
        <taxon>Steroidobacteraceae</taxon>
        <taxon>Steroidobacter</taxon>
    </lineage>
</organism>
<dbReference type="Gene3D" id="3.30.200.20">
    <property type="entry name" value="Phosphorylase Kinase, domain 1"/>
    <property type="match status" value="1"/>
</dbReference>
<feature type="domain" description="PPM-type phosphatase" evidence="7">
    <location>
        <begin position="8"/>
        <end position="239"/>
    </location>
</feature>
<evidence type="ECO:0000259" key="6">
    <source>
        <dbReference type="PROSITE" id="PS50011"/>
    </source>
</evidence>
<keyword evidence="4" id="KW-0067">ATP-binding</keyword>
<evidence type="ECO:0000256" key="5">
    <source>
        <dbReference type="SAM" id="Phobius"/>
    </source>
</evidence>
<dbReference type="Gene3D" id="3.60.40.10">
    <property type="entry name" value="PPM-type phosphatase domain"/>
    <property type="match status" value="1"/>
</dbReference>
<evidence type="ECO:0000256" key="4">
    <source>
        <dbReference type="ARBA" id="ARBA00022840"/>
    </source>
</evidence>
<dbReference type="PROSITE" id="PS51746">
    <property type="entry name" value="PPM_2"/>
    <property type="match status" value="1"/>
</dbReference>
<dbReference type="Proteomes" id="UP001595904">
    <property type="component" value="Unassembled WGS sequence"/>
</dbReference>
<evidence type="ECO:0000313" key="9">
    <source>
        <dbReference type="Proteomes" id="UP001595904"/>
    </source>
</evidence>
<feature type="transmembrane region" description="Helical" evidence="5">
    <location>
        <begin position="555"/>
        <end position="574"/>
    </location>
</feature>
<keyword evidence="5" id="KW-1133">Transmembrane helix</keyword>
<dbReference type="PANTHER" id="PTHR43289:SF6">
    <property type="entry name" value="SERINE_THREONINE-PROTEIN KINASE NEKL-3"/>
    <property type="match status" value="1"/>
</dbReference>
<dbReference type="InterPro" id="IPR000719">
    <property type="entry name" value="Prot_kinase_dom"/>
</dbReference>
<dbReference type="CDD" id="cd00143">
    <property type="entry name" value="PP2Cc"/>
    <property type="match status" value="1"/>
</dbReference>
<comment type="caution">
    <text evidence="8">The sequence shown here is derived from an EMBL/GenBank/DDBJ whole genome shotgun (WGS) entry which is preliminary data.</text>
</comment>
<dbReference type="SUPFAM" id="SSF81606">
    <property type="entry name" value="PP2C-like"/>
    <property type="match status" value="1"/>
</dbReference>
<evidence type="ECO:0000256" key="3">
    <source>
        <dbReference type="ARBA" id="ARBA00022777"/>
    </source>
</evidence>
<name>A0ABV8SKZ4_9GAMM</name>
<feature type="domain" description="Protein kinase" evidence="6">
    <location>
        <begin position="272"/>
        <end position="538"/>
    </location>
</feature>
<sequence>MPPRLKISLGQHSDAGLKEINQDFHGACIPDEPQLTAKGIAVALADGVSSSNVSQVASEATVKGFLEDYYCTSPAWSVRQSAQRVLMALNSWLYAQTRQSQYRYDQDRGYVCTLSALVIKSTTAHIFHVGDSRVYRLRDGSLEQLTTDHRLWISREKSYLGRALGVNPQLEIDYSAAGVGQGDVFILATDGIHEFVTSKFIIDALAVRSEDLDAVARAIAVEALEQGSDDNLTVQLVRVDEVPQAEAAEVQHQLSELPLPPDLAPRMVFDGYRIVRDIRISSRSHVHLAVDESDEKAAAVVIKTPSVDLRGDPTYLERFLLEDWIARRIDSPHVVRACAPTRKRNYLYTVTEFIDGQTLTQWMIDNPKPKLSAVRGIVEQIAKGLLAFHRLEMLHQDLRPENIMIDTTGTVKIMDFGSTCVAGIIENAASVQSLPAGTAQYTAPEYFLGEAGSSRSDLFSLGVITYQMLSGRLPFGTEVAKATTQVAQRRLMYRSLLDEEREIPAWFDETMKKATHPDPEKRYQELSEFVYDLSHPNAAYLRRIRPPLLERHPVMFWKTLSALLAIVVFVLLALRNTHP</sequence>
<accession>A0ABV8SKZ4</accession>
<dbReference type="Gene3D" id="1.10.510.10">
    <property type="entry name" value="Transferase(Phosphotransferase) domain 1"/>
    <property type="match status" value="1"/>
</dbReference>
<keyword evidence="5" id="KW-0472">Membrane</keyword>
<dbReference type="InterPro" id="IPR011009">
    <property type="entry name" value="Kinase-like_dom_sf"/>
</dbReference>
<reference evidence="9" key="1">
    <citation type="journal article" date="2019" name="Int. J. Syst. Evol. Microbiol.">
        <title>The Global Catalogue of Microorganisms (GCM) 10K type strain sequencing project: providing services to taxonomists for standard genome sequencing and annotation.</title>
        <authorList>
            <consortium name="The Broad Institute Genomics Platform"/>
            <consortium name="The Broad Institute Genome Sequencing Center for Infectious Disease"/>
            <person name="Wu L."/>
            <person name="Ma J."/>
        </authorList>
    </citation>
    <scope>NUCLEOTIDE SEQUENCE [LARGE SCALE GENOMIC DNA]</scope>
    <source>
        <strain evidence="9">CGMCC 1.10759</strain>
    </source>
</reference>
<dbReference type="InterPro" id="IPR036457">
    <property type="entry name" value="PPM-type-like_dom_sf"/>
</dbReference>
<evidence type="ECO:0000256" key="1">
    <source>
        <dbReference type="ARBA" id="ARBA00022679"/>
    </source>
</evidence>
<evidence type="ECO:0000313" key="8">
    <source>
        <dbReference type="EMBL" id="MFC4307572.1"/>
    </source>
</evidence>
<dbReference type="InterPro" id="IPR001932">
    <property type="entry name" value="PPM-type_phosphatase-like_dom"/>
</dbReference>
<dbReference type="Pfam" id="PF13672">
    <property type="entry name" value="PP2C_2"/>
    <property type="match status" value="1"/>
</dbReference>
<dbReference type="InterPro" id="IPR008266">
    <property type="entry name" value="Tyr_kinase_AS"/>
</dbReference>
<keyword evidence="9" id="KW-1185">Reference proteome</keyword>
<evidence type="ECO:0000256" key="2">
    <source>
        <dbReference type="ARBA" id="ARBA00022741"/>
    </source>
</evidence>
<dbReference type="SMART" id="SM00331">
    <property type="entry name" value="PP2C_SIG"/>
    <property type="match status" value="1"/>
</dbReference>
<proteinExistence type="predicted"/>
<dbReference type="SUPFAM" id="SSF56112">
    <property type="entry name" value="Protein kinase-like (PK-like)"/>
    <property type="match status" value="1"/>
</dbReference>
<keyword evidence="1" id="KW-0808">Transferase</keyword>
<dbReference type="Pfam" id="PF00069">
    <property type="entry name" value="Pkinase"/>
    <property type="match status" value="1"/>
</dbReference>
<protein>
    <submittedName>
        <fullName evidence="8">Protein kinase</fullName>
    </submittedName>
</protein>
<gene>
    <name evidence="8" type="ORF">ACFPN2_00620</name>
</gene>
<keyword evidence="2" id="KW-0547">Nucleotide-binding</keyword>
<evidence type="ECO:0000259" key="7">
    <source>
        <dbReference type="PROSITE" id="PS51746"/>
    </source>
</evidence>
<dbReference type="EMBL" id="JBHSDU010000001">
    <property type="protein sequence ID" value="MFC4307572.1"/>
    <property type="molecule type" value="Genomic_DNA"/>
</dbReference>
<dbReference type="RefSeq" id="WP_380593951.1">
    <property type="nucleotide sequence ID" value="NZ_JBHSDU010000001.1"/>
</dbReference>
<dbReference type="SMART" id="SM00332">
    <property type="entry name" value="PP2Cc"/>
    <property type="match status" value="1"/>
</dbReference>